<dbReference type="Pfam" id="PF20143">
    <property type="entry name" value="NAD_kinase_C"/>
    <property type="match status" value="1"/>
</dbReference>
<feature type="binding site" evidence="6">
    <location>
        <begin position="71"/>
        <end position="72"/>
    </location>
    <ligand>
        <name>NAD(+)</name>
        <dbReference type="ChEBI" id="CHEBI:57540"/>
    </ligand>
</feature>
<dbReference type="RefSeq" id="WP_243479822.1">
    <property type="nucleotide sequence ID" value="NZ_CP063982.1"/>
</dbReference>
<evidence type="ECO:0000256" key="6">
    <source>
        <dbReference type="HAMAP-Rule" id="MF_00361"/>
    </source>
</evidence>
<name>A0ABY4AM15_9BURK</name>
<evidence type="ECO:0000313" key="7">
    <source>
        <dbReference type="EMBL" id="UOD51359.1"/>
    </source>
</evidence>
<dbReference type="PANTHER" id="PTHR20275:SF0">
    <property type="entry name" value="NAD KINASE"/>
    <property type="match status" value="1"/>
</dbReference>
<dbReference type="Proteomes" id="UP000831607">
    <property type="component" value="Chromosome"/>
</dbReference>
<keyword evidence="2 6" id="KW-0418">Kinase</keyword>
<comment type="subcellular location">
    <subcellularLocation>
        <location evidence="6">Cytoplasm</location>
    </subcellularLocation>
</comment>
<feature type="active site" description="Proton acceptor" evidence="6">
    <location>
        <position position="71"/>
    </location>
</feature>
<dbReference type="SUPFAM" id="SSF111331">
    <property type="entry name" value="NAD kinase/diacylglycerol kinase-like"/>
    <property type="match status" value="1"/>
</dbReference>
<comment type="caution">
    <text evidence="6">Lacks conserved residue(s) required for the propagation of feature annotation.</text>
</comment>
<comment type="function">
    <text evidence="6">Involved in the regulation of the intracellular balance of NAD and NADP, and is a key enzyme in the biosynthesis of NADP. Catalyzes specifically the phosphorylation on 2'-hydroxyl of the adenosine moiety of NAD to yield NADP.</text>
</comment>
<evidence type="ECO:0000256" key="4">
    <source>
        <dbReference type="ARBA" id="ARBA00023027"/>
    </source>
</evidence>
<keyword evidence="4 6" id="KW-0520">NAD</keyword>
<dbReference type="PANTHER" id="PTHR20275">
    <property type="entry name" value="NAD KINASE"/>
    <property type="match status" value="1"/>
</dbReference>
<feature type="binding site" evidence="6">
    <location>
        <position position="173"/>
    </location>
    <ligand>
        <name>NAD(+)</name>
        <dbReference type="ChEBI" id="CHEBI:57540"/>
    </ligand>
</feature>
<dbReference type="Pfam" id="PF01513">
    <property type="entry name" value="NAD_kinase"/>
    <property type="match status" value="1"/>
</dbReference>
<dbReference type="InterPro" id="IPR002504">
    <property type="entry name" value="NADK"/>
</dbReference>
<keyword evidence="6" id="KW-0067">ATP-binding</keyword>
<dbReference type="EC" id="2.7.1.23" evidence="6"/>
<gene>
    <name evidence="6" type="primary">nadK</name>
    <name evidence="7" type="ORF">DHf2319_05870</name>
</gene>
<dbReference type="InterPro" id="IPR017437">
    <property type="entry name" value="ATP-NAD_kinase_PpnK-typ_C"/>
</dbReference>
<evidence type="ECO:0000256" key="3">
    <source>
        <dbReference type="ARBA" id="ARBA00022857"/>
    </source>
</evidence>
<feature type="binding site" evidence="6">
    <location>
        <position position="248"/>
    </location>
    <ligand>
        <name>NAD(+)</name>
        <dbReference type="ChEBI" id="CHEBI:57540"/>
    </ligand>
</feature>
<keyword evidence="8" id="KW-1185">Reference proteome</keyword>
<evidence type="ECO:0000256" key="1">
    <source>
        <dbReference type="ARBA" id="ARBA00022679"/>
    </source>
</evidence>
<dbReference type="Gene3D" id="3.40.50.10330">
    <property type="entry name" value="Probable inorganic polyphosphate/atp-NAD kinase, domain 1"/>
    <property type="match status" value="1"/>
</dbReference>
<reference evidence="7 8" key="1">
    <citation type="submission" date="2020-11" db="EMBL/GenBank/DDBJ databases">
        <title>Algicoccus daihaiensis sp.nov., isolated from Daihai Lake in Inner Mongolia.</title>
        <authorList>
            <person name="Kai J."/>
        </authorList>
    </citation>
    <scope>NUCLEOTIDE SEQUENCE [LARGE SCALE GENOMIC DNA]</scope>
    <source>
        <strain evidence="8">f23</strain>
    </source>
</reference>
<feature type="binding site" evidence="6">
    <location>
        <position position="175"/>
    </location>
    <ligand>
        <name>NAD(+)</name>
        <dbReference type="ChEBI" id="CHEBI:57540"/>
    </ligand>
</feature>
<proteinExistence type="inferred from homology"/>
<dbReference type="EMBL" id="CP063982">
    <property type="protein sequence ID" value="UOD51359.1"/>
    <property type="molecule type" value="Genomic_DNA"/>
</dbReference>
<accession>A0ABY4AM15</accession>
<dbReference type="NCBIfam" id="NF002561">
    <property type="entry name" value="PRK02155.1"/>
    <property type="match status" value="1"/>
</dbReference>
<comment type="similarity">
    <text evidence="6">Belongs to the NAD kinase family.</text>
</comment>
<dbReference type="Gene3D" id="2.60.200.30">
    <property type="entry name" value="Probable inorganic polyphosphate/atp-NAD kinase, domain 2"/>
    <property type="match status" value="1"/>
</dbReference>
<evidence type="ECO:0000313" key="8">
    <source>
        <dbReference type="Proteomes" id="UP000831607"/>
    </source>
</evidence>
<evidence type="ECO:0000256" key="5">
    <source>
        <dbReference type="ARBA" id="ARBA00047925"/>
    </source>
</evidence>
<keyword evidence="6" id="KW-0963">Cytoplasm</keyword>
<keyword evidence="1 6" id="KW-0808">Transferase</keyword>
<organism evidence="7 8">
    <name type="scientific">Orrella daihaiensis</name>
    <dbReference type="NCBI Taxonomy" id="2782176"/>
    <lineage>
        <taxon>Bacteria</taxon>
        <taxon>Pseudomonadati</taxon>
        <taxon>Pseudomonadota</taxon>
        <taxon>Betaproteobacteria</taxon>
        <taxon>Burkholderiales</taxon>
        <taxon>Alcaligenaceae</taxon>
        <taxon>Orrella</taxon>
    </lineage>
</organism>
<evidence type="ECO:0000256" key="2">
    <source>
        <dbReference type="ARBA" id="ARBA00022777"/>
    </source>
</evidence>
<feature type="binding site" evidence="6">
    <location>
        <begin position="145"/>
        <end position="146"/>
    </location>
    <ligand>
        <name>NAD(+)</name>
        <dbReference type="ChEBI" id="CHEBI:57540"/>
    </ligand>
</feature>
<protein>
    <recommendedName>
        <fullName evidence="6">NAD kinase</fullName>
        <ecNumber evidence="6">2.7.1.23</ecNumber>
    </recommendedName>
    <alternativeName>
        <fullName evidence="6">ATP-dependent NAD kinase</fullName>
    </alternativeName>
</protein>
<dbReference type="HAMAP" id="MF_00361">
    <property type="entry name" value="NAD_kinase"/>
    <property type="match status" value="1"/>
</dbReference>
<sequence>MHFATIALIGRYQDSQLADHLRSLASLLQAAGRRVLVESETARNSGLTDLPVASYDEIGQTADLAIVVGGDGTMLGAARHLAPWAVPLAGINHGRLGFITDIALQDAHAALADLLQGRFDTEERLLLAGEVIRDGVSLYSDTALNDVVVNRAGRGSMIELRIDIDGTYMYTLRADGLIIATPTGSTAYALSASGPILYPGMQAMVIVPISPQTLSNRPIVLPDNGTLSLTVIGTGRAEHGVSVHFDMQTWSNVQPGDQIIVRRAPKTIRFIHPSGYSFFSTLRKKLDWNRLPATGHNAE</sequence>
<dbReference type="InterPro" id="IPR017438">
    <property type="entry name" value="ATP-NAD_kinase_N"/>
</dbReference>
<feature type="binding site" evidence="6">
    <location>
        <begin position="186"/>
        <end position="191"/>
    </location>
    <ligand>
        <name>NAD(+)</name>
        <dbReference type="ChEBI" id="CHEBI:57540"/>
    </ligand>
</feature>
<keyword evidence="6" id="KW-0547">Nucleotide-binding</keyword>
<keyword evidence="3 6" id="KW-0521">NADP</keyword>
<comment type="catalytic activity">
    <reaction evidence="5 6">
        <text>NAD(+) + ATP = ADP + NADP(+) + H(+)</text>
        <dbReference type="Rhea" id="RHEA:18629"/>
        <dbReference type="ChEBI" id="CHEBI:15378"/>
        <dbReference type="ChEBI" id="CHEBI:30616"/>
        <dbReference type="ChEBI" id="CHEBI:57540"/>
        <dbReference type="ChEBI" id="CHEBI:58349"/>
        <dbReference type="ChEBI" id="CHEBI:456216"/>
        <dbReference type="EC" id="2.7.1.23"/>
    </reaction>
</comment>
<dbReference type="InterPro" id="IPR016064">
    <property type="entry name" value="NAD/diacylglycerol_kinase_sf"/>
</dbReference>
<comment type="cofactor">
    <cofactor evidence="6">
        <name>a divalent metal cation</name>
        <dbReference type="ChEBI" id="CHEBI:60240"/>
    </cofactor>
</comment>
<dbReference type="GO" id="GO:0003951">
    <property type="term" value="F:NAD+ kinase activity"/>
    <property type="evidence" value="ECO:0007669"/>
    <property type="project" value="UniProtKB-EC"/>
</dbReference>